<feature type="signal peptide" evidence="1">
    <location>
        <begin position="1"/>
        <end position="22"/>
    </location>
</feature>
<evidence type="ECO:0000259" key="2">
    <source>
        <dbReference type="Pfam" id="PF14534"/>
    </source>
</evidence>
<organism evidence="3 4">
    <name type="scientific">Solimonas aquatica</name>
    <dbReference type="NCBI Taxonomy" id="489703"/>
    <lineage>
        <taxon>Bacteria</taxon>
        <taxon>Pseudomonadati</taxon>
        <taxon>Pseudomonadota</taxon>
        <taxon>Gammaproteobacteria</taxon>
        <taxon>Nevskiales</taxon>
        <taxon>Nevskiaceae</taxon>
        <taxon>Solimonas</taxon>
    </lineage>
</organism>
<dbReference type="Proteomes" id="UP000199233">
    <property type="component" value="Unassembled WGS sequence"/>
</dbReference>
<evidence type="ECO:0000313" key="4">
    <source>
        <dbReference type="Proteomes" id="UP000199233"/>
    </source>
</evidence>
<keyword evidence="1" id="KW-0732">Signal</keyword>
<proteinExistence type="predicted"/>
<reference evidence="4" key="1">
    <citation type="submission" date="2016-10" db="EMBL/GenBank/DDBJ databases">
        <authorList>
            <person name="Varghese N."/>
            <person name="Submissions S."/>
        </authorList>
    </citation>
    <scope>NUCLEOTIDE SEQUENCE [LARGE SCALE GENOMIC DNA]</scope>
    <source>
        <strain evidence="4">DSM 25927</strain>
    </source>
</reference>
<dbReference type="SUPFAM" id="SSF54427">
    <property type="entry name" value="NTF2-like"/>
    <property type="match status" value="1"/>
</dbReference>
<sequence>MKRRDFVLCGAAAGLLIPAAGAAGASRQQKSQAPGADEQQVLLARDNAWGRAEKEGDIAALEQLLDEHFMLVDFDGSTYSKAQYLDSLRKTRFDSYLISKQLVRHWGETGIVTGEWRAKWTFEDKEDQGTLRFTAVFARRQGVWLAVAESVVKLAG</sequence>
<dbReference type="Gene3D" id="3.10.450.50">
    <property type="match status" value="1"/>
</dbReference>
<dbReference type="InterPro" id="IPR027843">
    <property type="entry name" value="DUF4440"/>
</dbReference>
<name>A0A1H9LGN5_9GAMM</name>
<feature type="chain" id="PRO_5011669262" description="DUF4440 domain-containing protein" evidence="1">
    <location>
        <begin position="23"/>
        <end position="156"/>
    </location>
</feature>
<accession>A0A1H9LGN5</accession>
<keyword evidence="4" id="KW-1185">Reference proteome</keyword>
<protein>
    <recommendedName>
        <fullName evidence="2">DUF4440 domain-containing protein</fullName>
    </recommendedName>
</protein>
<evidence type="ECO:0000313" key="3">
    <source>
        <dbReference type="EMBL" id="SER10576.1"/>
    </source>
</evidence>
<gene>
    <name evidence="3" type="ORF">SAMN04488038_11625</name>
</gene>
<dbReference type="Pfam" id="PF14534">
    <property type="entry name" value="DUF4440"/>
    <property type="match status" value="1"/>
</dbReference>
<evidence type="ECO:0000256" key="1">
    <source>
        <dbReference type="SAM" id="SignalP"/>
    </source>
</evidence>
<feature type="domain" description="DUF4440" evidence="2">
    <location>
        <begin position="43"/>
        <end position="145"/>
    </location>
</feature>
<dbReference type="AlphaFoldDB" id="A0A1H9LGN5"/>
<dbReference type="STRING" id="489703.SAMN04488038_11625"/>
<dbReference type="InterPro" id="IPR032710">
    <property type="entry name" value="NTF2-like_dom_sf"/>
</dbReference>
<dbReference type="EMBL" id="FOFS01000016">
    <property type="protein sequence ID" value="SER10576.1"/>
    <property type="molecule type" value="Genomic_DNA"/>
</dbReference>